<dbReference type="EMBL" id="WKKH01000014">
    <property type="protein sequence ID" value="MRX76604.1"/>
    <property type="molecule type" value="Genomic_DNA"/>
</dbReference>
<comment type="similarity">
    <text evidence="2">Belongs to the polysaccharide lyase 1 family.</text>
</comment>
<dbReference type="PANTHER" id="PTHR31683">
    <property type="entry name" value="PECTATE LYASE 18-RELATED"/>
    <property type="match status" value="1"/>
</dbReference>
<feature type="domain" description="Pectate lyase" evidence="4">
    <location>
        <begin position="54"/>
        <end position="290"/>
    </location>
</feature>
<dbReference type="Gene3D" id="2.160.20.10">
    <property type="entry name" value="Single-stranded right-handed beta-helix, Pectin lyase-like"/>
    <property type="match status" value="1"/>
</dbReference>
<organism evidence="5 6">
    <name type="scientific">Pedobacter petrophilus</name>
    <dbReference type="NCBI Taxonomy" id="1908241"/>
    <lineage>
        <taxon>Bacteria</taxon>
        <taxon>Pseudomonadati</taxon>
        <taxon>Bacteroidota</taxon>
        <taxon>Sphingobacteriia</taxon>
        <taxon>Sphingobacteriales</taxon>
        <taxon>Sphingobacteriaceae</taxon>
        <taxon>Pedobacter</taxon>
    </lineage>
</organism>
<dbReference type="SUPFAM" id="SSF51126">
    <property type="entry name" value="Pectin lyase-like"/>
    <property type="match status" value="1"/>
</dbReference>
<evidence type="ECO:0000256" key="1">
    <source>
        <dbReference type="ARBA" id="ARBA00023239"/>
    </source>
</evidence>
<comment type="caution">
    <text evidence="5">The sequence shown here is derived from an EMBL/GenBank/DDBJ whole genome shotgun (WGS) entry which is preliminary data.</text>
</comment>
<dbReference type="InterPro" id="IPR011050">
    <property type="entry name" value="Pectin_lyase_fold/virulence"/>
</dbReference>
<sequence length="360" mass="38356">MSFSMLSCKKTTQSDSENTAVTTEDTSTKTNAVTEAVCASIGWASQNGGTTGGGNAAPTEVSTYDALRAAIQNTNVKVIQVNGIINFPLGGRIPFQNQTGKTIFGSNGAKLVSSDQSKENSGLIYLRSCKNIVIRNLIFDGPGAFDTDGQDNFTIDGCTNLWIDHCEFRDGVDGNLDFRNASDFVTVSYCKFTYLKAPKTGGPGGVADHRFSDLIGSSDTVFADRGHYRITFVRCWWAQGCVSRMPRVRFGKIHLLNNLFNSTVSKSCVQAGFEADILVESNLFENVKNPIDLLDFSATAVSLVTNLMPGVTGTTTGINPGRVFTPPYILKKIAAANVKATITASNGAGATLAGNSCSTL</sequence>
<reference evidence="5 6" key="1">
    <citation type="submission" date="2019-11" db="EMBL/GenBank/DDBJ databases">
        <title>Pedobacter petrophilus genome.</title>
        <authorList>
            <person name="Feldbauer M.J."/>
            <person name="Newman J.D."/>
        </authorList>
    </citation>
    <scope>NUCLEOTIDE SEQUENCE [LARGE SCALE GENOMIC DNA]</scope>
    <source>
        <strain evidence="5 6">LMG 29686</strain>
    </source>
</reference>
<keyword evidence="1 2" id="KW-0456">Lyase</keyword>
<dbReference type="Proteomes" id="UP000487757">
    <property type="component" value="Unassembled WGS sequence"/>
</dbReference>
<evidence type="ECO:0000256" key="3">
    <source>
        <dbReference type="SAM" id="MobiDB-lite"/>
    </source>
</evidence>
<keyword evidence="2" id="KW-0964">Secreted</keyword>
<name>A0A7K0FZU8_9SPHI</name>
<evidence type="ECO:0000256" key="2">
    <source>
        <dbReference type="RuleBase" id="RU361173"/>
    </source>
</evidence>
<dbReference type="GO" id="GO:0030570">
    <property type="term" value="F:pectate lyase activity"/>
    <property type="evidence" value="ECO:0007669"/>
    <property type="project" value="InterPro"/>
</dbReference>
<dbReference type="SMART" id="SM00656">
    <property type="entry name" value="Amb_all"/>
    <property type="match status" value="1"/>
</dbReference>
<dbReference type="GO" id="GO:0000272">
    <property type="term" value="P:polysaccharide catabolic process"/>
    <property type="evidence" value="ECO:0007669"/>
    <property type="project" value="UniProtKB-KW"/>
</dbReference>
<evidence type="ECO:0000313" key="6">
    <source>
        <dbReference type="Proteomes" id="UP000487757"/>
    </source>
</evidence>
<dbReference type="InterPro" id="IPR012334">
    <property type="entry name" value="Pectin_lyas_fold"/>
</dbReference>
<evidence type="ECO:0000259" key="4">
    <source>
        <dbReference type="SMART" id="SM00656"/>
    </source>
</evidence>
<accession>A0A7K0FZU8</accession>
<keyword evidence="2" id="KW-0119">Carbohydrate metabolism</keyword>
<keyword evidence="2" id="KW-0624">Polysaccharide degradation</keyword>
<dbReference type="PANTHER" id="PTHR31683:SF18">
    <property type="entry name" value="PECTATE LYASE 21-RELATED"/>
    <property type="match status" value="1"/>
</dbReference>
<dbReference type="OrthoDB" id="9804661at2"/>
<dbReference type="InterPro" id="IPR045032">
    <property type="entry name" value="PEL"/>
</dbReference>
<proteinExistence type="inferred from homology"/>
<protein>
    <submittedName>
        <fullName evidence="5">Pectate lyase</fullName>
    </submittedName>
</protein>
<gene>
    <name evidence="5" type="ORF">GJU39_10925</name>
</gene>
<dbReference type="AlphaFoldDB" id="A0A7K0FZU8"/>
<dbReference type="Pfam" id="PF00544">
    <property type="entry name" value="Pectate_lyase_4"/>
    <property type="match status" value="1"/>
</dbReference>
<evidence type="ECO:0000313" key="5">
    <source>
        <dbReference type="EMBL" id="MRX76604.1"/>
    </source>
</evidence>
<keyword evidence="6" id="KW-1185">Reference proteome</keyword>
<dbReference type="GO" id="GO:0005576">
    <property type="term" value="C:extracellular region"/>
    <property type="evidence" value="ECO:0007669"/>
    <property type="project" value="UniProtKB-SubCell"/>
</dbReference>
<comment type="subcellular location">
    <subcellularLocation>
        <location evidence="2">Secreted</location>
    </subcellularLocation>
</comment>
<feature type="region of interest" description="Disordered" evidence="3">
    <location>
        <begin position="1"/>
        <end position="27"/>
    </location>
</feature>
<dbReference type="InterPro" id="IPR002022">
    <property type="entry name" value="Pec_lyase"/>
</dbReference>